<organism evidence="2 3">
    <name type="scientific">Ancylostoma caninum</name>
    <name type="common">Dog hookworm</name>
    <dbReference type="NCBI Taxonomy" id="29170"/>
    <lineage>
        <taxon>Eukaryota</taxon>
        <taxon>Metazoa</taxon>
        <taxon>Ecdysozoa</taxon>
        <taxon>Nematoda</taxon>
        <taxon>Chromadorea</taxon>
        <taxon>Rhabditida</taxon>
        <taxon>Rhabditina</taxon>
        <taxon>Rhabditomorpha</taxon>
        <taxon>Strongyloidea</taxon>
        <taxon>Ancylostomatidae</taxon>
        <taxon>Ancylostomatinae</taxon>
        <taxon>Ancylostoma</taxon>
    </lineage>
</organism>
<feature type="non-terminal residue" evidence="2">
    <location>
        <position position="1"/>
    </location>
</feature>
<dbReference type="STRING" id="29170.A0A368EZR8"/>
<feature type="region of interest" description="Disordered" evidence="1">
    <location>
        <begin position="1"/>
        <end position="124"/>
    </location>
</feature>
<dbReference type="AlphaFoldDB" id="A0A368EZR8"/>
<sequence>KNCIITSLPLPLIGRNSDSNREPSSAPSTASAVSHQAEELSTVCDMEIESGSDGTPTPPHTKASPDGVDDAVDFIDDQDEDYDAQFQCDSMDSQSDSLQGPASPPAASKSFETPTTTTIPTDTESSQVWRSFQIRQNHLGLIELCIHTFGDDESLKKTARRLRSKSDSYNDSSTSVELGDFHQL</sequence>
<evidence type="ECO:0000256" key="1">
    <source>
        <dbReference type="SAM" id="MobiDB-lite"/>
    </source>
</evidence>
<reference evidence="2 3" key="1">
    <citation type="submission" date="2014-10" db="EMBL/GenBank/DDBJ databases">
        <title>Draft genome of the hookworm Ancylostoma caninum.</title>
        <authorList>
            <person name="Mitreva M."/>
        </authorList>
    </citation>
    <scope>NUCLEOTIDE SEQUENCE [LARGE SCALE GENOMIC DNA]</scope>
    <source>
        <strain evidence="2 3">Baltimore</strain>
    </source>
</reference>
<comment type="caution">
    <text evidence="2">The sequence shown here is derived from an EMBL/GenBank/DDBJ whole genome shotgun (WGS) entry which is preliminary data.</text>
</comment>
<dbReference type="Proteomes" id="UP000252519">
    <property type="component" value="Unassembled WGS sequence"/>
</dbReference>
<proteinExistence type="predicted"/>
<feature type="compositionally biased region" description="Low complexity" evidence="1">
    <location>
        <begin position="113"/>
        <end position="123"/>
    </location>
</feature>
<feature type="region of interest" description="Disordered" evidence="1">
    <location>
        <begin position="162"/>
        <end position="184"/>
    </location>
</feature>
<keyword evidence="3" id="KW-1185">Reference proteome</keyword>
<protein>
    <submittedName>
        <fullName evidence="2">Uncharacterized protein</fullName>
    </submittedName>
</protein>
<feature type="compositionally biased region" description="Acidic residues" evidence="1">
    <location>
        <begin position="67"/>
        <end position="83"/>
    </location>
</feature>
<name>A0A368EZR8_ANCCA</name>
<dbReference type="EMBL" id="JOJR01021203">
    <property type="protein sequence ID" value="RCN24299.1"/>
    <property type="molecule type" value="Genomic_DNA"/>
</dbReference>
<feature type="compositionally biased region" description="Low complexity" evidence="1">
    <location>
        <begin position="23"/>
        <end position="34"/>
    </location>
</feature>
<accession>A0A368EZR8</accession>
<evidence type="ECO:0000313" key="3">
    <source>
        <dbReference type="Proteomes" id="UP000252519"/>
    </source>
</evidence>
<evidence type="ECO:0000313" key="2">
    <source>
        <dbReference type="EMBL" id="RCN24299.1"/>
    </source>
</evidence>
<feature type="compositionally biased region" description="Polar residues" evidence="1">
    <location>
        <begin position="87"/>
        <end position="100"/>
    </location>
</feature>
<gene>
    <name evidence="2" type="ORF">ANCCAN_30008</name>
</gene>